<evidence type="ECO:0000256" key="3">
    <source>
        <dbReference type="ARBA" id="ARBA00022737"/>
    </source>
</evidence>
<dbReference type="Proteomes" id="UP000283509">
    <property type="component" value="Unassembled WGS sequence"/>
</dbReference>
<proteinExistence type="predicted"/>
<evidence type="ECO:0000256" key="1">
    <source>
        <dbReference type="ARBA" id="ARBA00022614"/>
    </source>
</evidence>
<dbReference type="Gene3D" id="3.80.10.10">
    <property type="entry name" value="Ribonuclease Inhibitor"/>
    <property type="match status" value="2"/>
</dbReference>
<feature type="compositionally biased region" description="Polar residues" evidence="5">
    <location>
        <begin position="829"/>
        <end position="838"/>
    </location>
</feature>
<keyword evidence="4" id="KW-1015">Disulfide bond</keyword>
<dbReference type="GO" id="GO:0007616">
    <property type="term" value="P:long-term memory"/>
    <property type="evidence" value="ECO:0007669"/>
    <property type="project" value="TreeGrafter"/>
</dbReference>
<dbReference type="PROSITE" id="PS50835">
    <property type="entry name" value="IG_LIKE"/>
    <property type="match status" value="1"/>
</dbReference>
<dbReference type="SMART" id="SM00369">
    <property type="entry name" value="LRR_TYP"/>
    <property type="match status" value="6"/>
</dbReference>
<evidence type="ECO:0000256" key="6">
    <source>
        <dbReference type="SAM" id="Phobius"/>
    </source>
</evidence>
<evidence type="ECO:0000259" key="7">
    <source>
        <dbReference type="PROSITE" id="PS50835"/>
    </source>
</evidence>
<dbReference type="InterPro" id="IPR036179">
    <property type="entry name" value="Ig-like_dom_sf"/>
</dbReference>
<dbReference type="STRING" id="6689.A0A3R7LYN4"/>
<dbReference type="InterPro" id="IPR003591">
    <property type="entry name" value="Leu-rich_rpt_typical-subtyp"/>
</dbReference>
<feature type="transmembrane region" description="Helical" evidence="6">
    <location>
        <begin position="540"/>
        <end position="560"/>
    </location>
</feature>
<dbReference type="SMART" id="SM00408">
    <property type="entry name" value="IGc2"/>
    <property type="match status" value="1"/>
</dbReference>
<evidence type="ECO:0000256" key="5">
    <source>
        <dbReference type="SAM" id="MobiDB-lite"/>
    </source>
</evidence>
<accession>A0A3R7LYN4</accession>
<dbReference type="EMBL" id="QCYY01002722">
    <property type="protein sequence ID" value="ROT68071.1"/>
    <property type="molecule type" value="Genomic_DNA"/>
</dbReference>
<comment type="caution">
    <text evidence="8">The sequence shown here is derived from an EMBL/GenBank/DDBJ whole genome shotgun (WGS) entry which is preliminary data.</text>
</comment>
<feature type="region of interest" description="Disordered" evidence="5">
    <location>
        <begin position="879"/>
        <end position="986"/>
    </location>
</feature>
<dbReference type="InterPro" id="IPR032675">
    <property type="entry name" value="LRR_dom_sf"/>
</dbReference>
<dbReference type="InterPro" id="IPR003598">
    <property type="entry name" value="Ig_sub2"/>
</dbReference>
<feature type="compositionally biased region" description="Polar residues" evidence="5">
    <location>
        <begin position="976"/>
        <end position="986"/>
    </location>
</feature>
<dbReference type="SMART" id="SM00409">
    <property type="entry name" value="IG"/>
    <property type="match status" value="1"/>
</dbReference>
<dbReference type="OrthoDB" id="10061535at2759"/>
<evidence type="ECO:0000256" key="4">
    <source>
        <dbReference type="ARBA" id="ARBA00023157"/>
    </source>
</evidence>
<evidence type="ECO:0000256" key="2">
    <source>
        <dbReference type="ARBA" id="ARBA00022729"/>
    </source>
</evidence>
<feature type="domain" description="Ig-like" evidence="7">
    <location>
        <begin position="414"/>
        <end position="522"/>
    </location>
</feature>
<keyword evidence="2" id="KW-0732">Signal</keyword>
<reference evidence="8 9" key="2">
    <citation type="submission" date="2019-01" db="EMBL/GenBank/DDBJ databases">
        <title>The decoding of complex shrimp genome reveals the adaptation for benthos swimmer, frequently molting mechanism and breeding impact on genome.</title>
        <authorList>
            <person name="Sun Y."/>
            <person name="Gao Y."/>
            <person name="Yu Y."/>
        </authorList>
    </citation>
    <scope>NUCLEOTIDE SEQUENCE [LARGE SCALE GENOMIC DNA]</scope>
    <source>
        <tissue evidence="8">Muscle</tissue>
    </source>
</reference>
<feature type="region of interest" description="Disordered" evidence="5">
    <location>
        <begin position="809"/>
        <end position="845"/>
    </location>
</feature>
<dbReference type="Gene3D" id="2.60.40.10">
    <property type="entry name" value="Immunoglobulins"/>
    <property type="match status" value="1"/>
</dbReference>
<keyword evidence="6" id="KW-0812">Transmembrane</keyword>
<evidence type="ECO:0000313" key="8">
    <source>
        <dbReference type="EMBL" id="ROT68071.1"/>
    </source>
</evidence>
<sequence length="986" mass="108042">MVAVARGPCGRRASLCFAVIPEGDSPARALPSAARGAGGPGTGASCPSACRCRPPRLVVCRAAAGDVQPPLPPRDTESLVLEGYASVPAHLLSRLPHLRHLRVSHGRLRSLDLPSLPQLETLDVSHSGVMTLSRRAAAPAVLDLRGNPLHRVARDALVGLDALVHLDISGSQVVELHSQWLRDAPALRLLNVSHARVSELPRLHGRSLAVVDASHNFLVALPDGLVVSAAVEELHLHHNPLQQVHLAALEHAAALRSLDLSHTDVVNIDEFVFAQMPRLQHLSLADNARLVRVEHGAFTGLHALRSLSLANSPSLQEIEEVAFEGLPKLELLDLRNSSLSVLPLSLRQVANHSAVLLAGTRLRCDCHHHWLPQVLSASDVSRWSGVAPLQCTDGTARSGAQLAAHLEALACRAPTAAEAPNPWRRVKGDQSALLECNVTAHPPAAVLWLSASKQVFRHKDSSGDSEGWLSHHLRGLEAAAVTSDPHMEVLPSGHLLIRNVSRADVGRYKCFAYNSVSNTSVVVFLGLDDQPLRNLYTESLLFGFACATLFLLITLLVQLINYLMDRLGWQCCWSCCCCKDRLSPKARQIRKLLESVESYKSQQLERLRENYNAQVVSIKESCYLQMERIRESYGGQTKHLKDLRDYSTQGLTTVKDQYLEQLNNIRDYSVSQMNRVRENYVFQRHRIRKFSAHQLLRLRETYKYQQKTLNKILENLPDLYLQNCRTGGCQRTDSILFDDALHGIDAYYKVDFFDTQSHGSDYYTPAQHAHALLPLLQGPGQQAPLQELLQHLLDFVEAQPWIRRDSLSVAGSSPAHSHPPPVSVRSHNRSLSVATPTSYAPDPVRVHKRSLSATHPYHRVAPAPEGRGVPARITLREEASDYDLATPPTSPSSLPSTPTSMARQRLVIAEEAPRAQMQAPPPEAGVPKEASGGERGPASAGEASERPAAGEEAESPSQGHDQDDELLVAVVDDSASHASTAYETSL</sequence>
<dbReference type="InterPro" id="IPR003599">
    <property type="entry name" value="Ig_sub"/>
</dbReference>
<keyword evidence="6" id="KW-1133">Transmembrane helix</keyword>
<dbReference type="SUPFAM" id="SSF52058">
    <property type="entry name" value="L domain-like"/>
    <property type="match status" value="1"/>
</dbReference>
<evidence type="ECO:0000313" key="9">
    <source>
        <dbReference type="Proteomes" id="UP000283509"/>
    </source>
</evidence>
<gene>
    <name evidence="8" type="ORF">C7M84_013803</name>
</gene>
<keyword evidence="1" id="KW-0433">Leucine-rich repeat</keyword>
<dbReference type="InterPro" id="IPR007110">
    <property type="entry name" value="Ig-like_dom"/>
</dbReference>
<dbReference type="InterPro" id="IPR013783">
    <property type="entry name" value="Ig-like_fold"/>
</dbReference>
<dbReference type="PANTHER" id="PTHR24366">
    <property type="entry name" value="IG(IMMUNOGLOBULIN) AND LRR(LEUCINE RICH REPEAT) DOMAINS"/>
    <property type="match status" value="1"/>
</dbReference>
<dbReference type="Pfam" id="PF13855">
    <property type="entry name" value="LRR_8"/>
    <property type="match status" value="2"/>
</dbReference>
<dbReference type="InterPro" id="IPR001611">
    <property type="entry name" value="Leu-rich_rpt"/>
</dbReference>
<reference evidence="8 9" key="1">
    <citation type="submission" date="2018-04" db="EMBL/GenBank/DDBJ databases">
        <authorList>
            <person name="Zhang X."/>
            <person name="Yuan J."/>
            <person name="Li F."/>
            <person name="Xiang J."/>
        </authorList>
    </citation>
    <scope>NUCLEOTIDE SEQUENCE [LARGE SCALE GENOMIC DNA]</scope>
    <source>
        <tissue evidence="8">Muscle</tissue>
    </source>
</reference>
<name>A0A3R7LYN4_PENVA</name>
<keyword evidence="6" id="KW-0472">Membrane</keyword>
<dbReference type="SUPFAM" id="SSF48726">
    <property type="entry name" value="Immunoglobulin"/>
    <property type="match status" value="1"/>
</dbReference>
<dbReference type="GO" id="GO:0005886">
    <property type="term" value="C:plasma membrane"/>
    <property type="evidence" value="ECO:0007669"/>
    <property type="project" value="TreeGrafter"/>
</dbReference>
<protein>
    <recommendedName>
        <fullName evidence="7">Ig-like domain-containing protein</fullName>
    </recommendedName>
</protein>
<keyword evidence="9" id="KW-1185">Reference proteome</keyword>
<dbReference type="AlphaFoldDB" id="A0A3R7LYN4"/>
<organism evidence="8 9">
    <name type="scientific">Penaeus vannamei</name>
    <name type="common">Whiteleg shrimp</name>
    <name type="synonym">Litopenaeus vannamei</name>
    <dbReference type="NCBI Taxonomy" id="6689"/>
    <lineage>
        <taxon>Eukaryota</taxon>
        <taxon>Metazoa</taxon>
        <taxon>Ecdysozoa</taxon>
        <taxon>Arthropoda</taxon>
        <taxon>Crustacea</taxon>
        <taxon>Multicrustacea</taxon>
        <taxon>Malacostraca</taxon>
        <taxon>Eumalacostraca</taxon>
        <taxon>Eucarida</taxon>
        <taxon>Decapoda</taxon>
        <taxon>Dendrobranchiata</taxon>
        <taxon>Penaeoidea</taxon>
        <taxon>Penaeidae</taxon>
        <taxon>Penaeus</taxon>
    </lineage>
</organism>
<dbReference type="PANTHER" id="PTHR24366:SF170">
    <property type="entry name" value="RE50361P"/>
    <property type="match status" value="1"/>
</dbReference>
<keyword evidence="3" id="KW-0677">Repeat</keyword>
<feature type="compositionally biased region" description="Low complexity" evidence="5">
    <location>
        <begin position="891"/>
        <end position="900"/>
    </location>
</feature>